<comment type="caution">
    <text evidence="3">The sequence shown here is derived from an EMBL/GenBank/DDBJ whole genome shotgun (WGS) entry which is preliminary data.</text>
</comment>
<dbReference type="InterPro" id="IPR029058">
    <property type="entry name" value="AB_hydrolase_fold"/>
</dbReference>
<gene>
    <name evidence="3" type="ORF">HRJ53_25005</name>
</gene>
<reference evidence="3" key="1">
    <citation type="submission" date="2020-06" db="EMBL/GenBank/DDBJ databases">
        <title>Legume-microbial interactions unlock mineral nutrients during tropical forest succession.</title>
        <authorList>
            <person name="Epihov D.Z."/>
        </authorList>
    </citation>
    <scope>NUCLEOTIDE SEQUENCE [LARGE SCALE GENOMIC DNA]</scope>
    <source>
        <strain evidence="3">Pan2503</strain>
    </source>
</reference>
<dbReference type="Proteomes" id="UP000567293">
    <property type="component" value="Unassembled WGS sequence"/>
</dbReference>
<name>A0A7V8NVM9_9BACT</name>
<evidence type="ECO:0000256" key="1">
    <source>
        <dbReference type="SAM" id="SignalP"/>
    </source>
</evidence>
<feature type="chain" id="PRO_5030918816" evidence="1">
    <location>
        <begin position="33"/>
        <end position="308"/>
    </location>
</feature>
<dbReference type="Gene3D" id="3.40.50.1820">
    <property type="entry name" value="alpha/beta hydrolase"/>
    <property type="match status" value="1"/>
</dbReference>
<keyword evidence="3" id="KW-0378">Hydrolase</keyword>
<dbReference type="InterPro" id="IPR000073">
    <property type="entry name" value="AB_hydrolase_1"/>
</dbReference>
<dbReference type="Pfam" id="PF12697">
    <property type="entry name" value="Abhydrolase_6"/>
    <property type="match status" value="1"/>
</dbReference>
<keyword evidence="4" id="KW-1185">Reference proteome</keyword>
<dbReference type="PRINTS" id="PR00111">
    <property type="entry name" value="ABHYDROLASE"/>
</dbReference>
<dbReference type="InterPro" id="IPR050266">
    <property type="entry name" value="AB_hydrolase_sf"/>
</dbReference>
<dbReference type="GO" id="GO:0016787">
    <property type="term" value="F:hydrolase activity"/>
    <property type="evidence" value="ECO:0007669"/>
    <property type="project" value="UniProtKB-KW"/>
</dbReference>
<proteinExistence type="predicted"/>
<organism evidence="3 4">
    <name type="scientific">Candidatus Acidiferrum panamense</name>
    <dbReference type="NCBI Taxonomy" id="2741543"/>
    <lineage>
        <taxon>Bacteria</taxon>
        <taxon>Pseudomonadati</taxon>
        <taxon>Acidobacteriota</taxon>
        <taxon>Terriglobia</taxon>
        <taxon>Candidatus Acidiferrales</taxon>
        <taxon>Candidatus Acidiferrum</taxon>
    </lineage>
</organism>
<evidence type="ECO:0000313" key="3">
    <source>
        <dbReference type="EMBL" id="MBA0088257.1"/>
    </source>
</evidence>
<dbReference type="PANTHER" id="PTHR43798:SF33">
    <property type="entry name" value="HYDROLASE, PUTATIVE (AFU_ORTHOLOGUE AFUA_2G14860)-RELATED"/>
    <property type="match status" value="1"/>
</dbReference>
<feature type="signal peptide" evidence="1">
    <location>
        <begin position="1"/>
        <end position="32"/>
    </location>
</feature>
<dbReference type="AlphaFoldDB" id="A0A7V8NVM9"/>
<evidence type="ECO:0000313" key="4">
    <source>
        <dbReference type="Proteomes" id="UP000567293"/>
    </source>
</evidence>
<accession>A0A7V8NVM9</accession>
<feature type="domain" description="AB hydrolase-1" evidence="2">
    <location>
        <begin position="66"/>
        <end position="296"/>
    </location>
</feature>
<dbReference type="GO" id="GO:0016020">
    <property type="term" value="C:membrane"/>
    <property type="evidence" value="ECO:0007669"/>
    <property type="project" value="TreeGrafter"/>
</dbReference>
<dbReference type="PANTHER" id="PTHR43798">
    <property type="entry name" value="MONOACYLGLYCEROL LIPASE"/>
    <property type="match status" value="1"/>
</dbReference>
<sequence length="308" mass="33446">MRREQKYGYAVSRLALLLAVFVFGASVTAVYAAPLNGQTATQPTDKTIVVFGQSIHYWDVGSGPAVVLVHGLGSRKEDWLPVLGPLAQKYRLLVPDQIGFGTSDKPLLDYSVQTYVDFLNEFLRQLKVEKVSLVGESLGGWISALYAVELADGAHLIPMERLVLVDAAGLKQDAPIPNLNPSSLAAMRGVMEAVFYDTSWLNEDALRKIFTDKLAAHDAYTVRSFLGNPMIATERLDDRIGKIKTPTLVVWGKQDKLLPIAAGERYAAGIAGAKLVTFDKCGHVPPIEKTDEFVAATMAFLSGGASIH</sequence>
<dbReference type="EMBL" id="JACDQQ010002414">
    <property type="protein sequence ID" value="MBA0088257.1"/>
    <property type="molecule type" value="Genomic_DNA"/>
</dbReference>
<keyword evidence="1" id="KW-0732">Signal</keyword>
<dbReference type="SUPFAM" id="SSF53474">
    <property type="entry name" value="alpha/beta-Hydrolases"/>
    <property type="match status" value="1"/>
</dbReference>
<evidence type="ECO:0000259" key="2">
    <source>
        <dbReference type="Pfam" id="PF12697"/>
    </source>
</evidence>
<protein>
    <submittedName>
        <fullName evidence="3">Alpha/beta hydrolase</fullName>
    </submittedName>
</protein>